<dbReference type="Proteomes" id="UP000087171">
    <property type="component" value="Chromosome Ca1"/>
</dbReference>
<dbReference type="InterPro" id="IPR006501">
    <property type="entry name" value="Pectinesterase_inhib_dom"/>
</dbReference>
<dbReference type="GeneID" id="101495694"/>
<comment type="similarity">
    <text evidence="3">Belongs to the PMEI family.</text>
</comment>
<dbReference type="PANTHER" id="PTHR36710:SF11">
    <property type="entry name" value="PLANT INVERTASE_PECTIN METHYLESTERASE INHIBITOR"/>
    <property type="match status" value="1"/>
</dbReference>
<protein>
    <submittedName>
        <fullName evidence="7">Cell wall / vacuolar inhibitor of fructosidase 1-like</fullName>
    </submittedName>
</protein>
<dbReference type="PaxDb" id="3827-XP_004486537.1"/>
<evidence type="ECO:0000313" key="6">
    <source>
        <dbReference type="Proteomes" id="UP000087171"/>
    </source>
</evidence>
<evidence type="ECO:0000313" key="7">
    <source>
        <dbReference type="RefSeq" id="XP_004486537.1"/>
    </source>
</evidence>
<gene>
    <name evidence="7" type="primary">LOC101495694</name>
</gene>
<accession>A0A1S2XAX9</accession>
<dbReference type="SUPFAM" id="SSF101148">
    <property type="entry name" value="Plant invertase/pectin methylesterase inhibitor"/>
    <property type="match status" value="1"/>
</dbReference>
<feature type="chain" id="PRO_5010346053" evidence="4">
    <location>
        <begin position="24"/>
        <end position="192"/>
    </location>
</feature>
<dbReference type="KEGG" id="cam:101495694"/>
<dbReference type="PANTHER" id="PTHR36710">
    <property type="entry name" value="PECTINESTERASE INHIBITOR-LIKE"/>
    <property type="match status" value="1"/>
</dbReference>
<keyword evidence="1 4" id="KW-0732">Signal</keyword>
<sequence length="192" mass="21233">MKVSSFSIIIFFTIISSIQPIQCNLPMSGSIEQICRKTPHYHLCLITLKSNLYSQQFTQTQSVDISGYVRVTLEVVAAKAPLILEQLHEVYAQTQHTQLKNALDSCITSYTKISKELIPQALNCVDKRDYNGVKQSAYVAGNLAASCEKKCYGTTSSSASPLGDNNQYVQDMCQITASIVTKFGHSQHQTLS</sequence>
<dbReference type="CDD" id="cd15796">
    <property type="entry name" value="CIF_like"/>
    <property type="match status" value="1"/>
</dbReference>
<dbReference type="InterPro" id="IPR035513">
    <property type="entry name" value="Invertase/methylesterase_inhib"/>
</dbReference>
<dbReference type="NCBIfam" id="TIGR01614">
    <property type="entry name" value="PME_inhib"/>
    <property type="match status" value="1"/>
</dbReference>
<keyword evidence="2" id="KW-1015">Disulfide bond</keyword>
<dbReference type="Pfam" id="PF04043">
    <property type="entry name" value="PMEI"/>
    <property type="match status" value="1"/>
</dbReference>
<evidence type="ECO:0000256" key="4">
    <source>
        <dbReference type="SAM" id="SignalP"/>
    </source>
</evidence>
<evidence type="ECO:0000256" key="3">
    <source>
        <dbReference type="ARBA" id="ARBA00038471"/>
    </source>
</evidence>
<dbReference type="InterPro" id="IPR052421">
    <property type="entry name" value="PCW_Enzyme_Inhibitor"/>
</dbReference>
<evidence type="ECO:0000256" key="1">
    <source>
        <dbReference type="ARBA" id="ARBA00022729"/>
    </source>
</evidence>
<proteinExistence type="inferred from homology"/>
<dbReference type="RefSeq" id="XP_004486537.1">
    <property type="nucleotide sequence ID" value="XM_004486480.2"/>
</dbReference>
<evidence type="ECO:0000256" key="2">
    <source>
        <dbReference type="ARBA" id="ARBA00023157"/>
    </source>
</evidence>
<evidence type="ECO:0000259" key="5">
    <source>
        <dbReference type="Pfam" id="PF04043"/>
    </source>
</evidence>
<feature type="domain" description="Pectinesterase inhibitor" evidence="5">
    <location>
        <begin position="30"/>
        <end position="178"/>
    </location>
</feature>
<dbReference type="Gene3D" id="1.20.140.40">
    <property type="entry name" value="Invertase/pectin methylesterase inhibitor family protein"/>
    <property type="match status" value="1"/>
</dbReference>
<reference evidence="6" key="1">
    <citation type="journal article" date="2013" name="Nat. Biotechnol.">
        <title>Draft genome sequence of chickpea (Cicer arietinum) provides a resource for trait improvement.</title>
        <authorList>
            <person name="Varshney R.K."/>
            <person name="Song C."/>
            <person name="Saxena R.K."/>
            <person name="Azam S."/>
            <person name="Yu S."/>
            <person name="Sharpe A.G."/>
            <person name="Cannon S."/>
            <person name="Baek J."/>
            <person name="Rosen B.D."/>
            <person name="Tar'an B."/>
            <person name="Millan T."/>
            <person name="Zhang X."/>
            <person name="Ramsay L.D."/>
            <person name="Iwata A."/>
            <person name="Wang Y."/>
            <person name="Nelson W."/>
            <person name="Farmer A.D."/>
            <person name="Gaur P.M."/>
            <person name="Soderlund C."/>
            <person name="Penmetsa R.V."/>
            <person name="Xu C."/>
            <person name="Bharti A.K."/>
            <person name="He W."/>
            <person name="Winter P."/>
            <person name="Zhao S."/>
            <person name="Hane J.K."/>
            <person name="Carrasquilla-Garcia N."/>
            <person name="Condie J.A."/>
            <person name="Upadhyaya H.D."/>
            <person name="Luo M.C."/>
            <person name="Thudi M."/>
            <person name="Gowda C.L."/>
            <person name="Singh N.P."/>
            <person name="Lichtenzveig J."/>
            <person name="Gali K.K."/>
            <person name="Rubio J."/>
            <person name="Nadarajan N."/>
            <person name="Dolezel J."/>
            <person name="Bansal K.C."/>
            <person name="Xu X."/>
            <person name="Edwards D."/>
            <person name="Zhang G."/>
            <person name="Kahl G."/>
            <person name="Gil J."/>
            <person name="Singh K.B."/>
            <person name="Datta S.K."/>
            <person name="Jackson S.A."/>
            <person name="Wang J."/>
            <person name="Cook D.R."/>
        </authorList>
    </citation>
    <scope>NUCLEOTIDE SEQUENCE [LARGE SCALE GENOMIC DNA]</scope>
    <source>
        <strain evidence="6">cv. CDC Frontier</strain>
    </source>
</reference>
<dbReference type="GO" id="GO:0004857">
    <property type="term" value="F:enzyme inhibitor activity"/>
    <property type="evidence" value="ECO:0007669"/>
    <property type="project" value="InterPro"/>
</dbReference>
<dbReference type="OrthoDB" id="1918674at2759"/>
<feature type="signal peptide" evidence="4">
    <location>
        <begin position="1"/>
        <end position="23"/>
    </location>
</feature>
<dbReference type="AlphaFoldDB" id="A0A1S2XAX9"/>
<reference evidence="7" key="2">
    <citation type="submission" date="2025-08" db="UniProtKB">
        <authorList>
            <consortium name="RefSeq"/>
        </authorList>
    </citation>
    <scope>IDENTIFICATION</scope>
    <source>
        <tissue evidence="7">Etiolated seedlings</tissue>
    </source>
</reference>
<name>A0A1S2XAX9_CICAR</name>
<organism evidence="6 7">
    <name type="scientific">Cicer arietinum</name>
    <name type="common">Chickpea</name>
    <name type="synonym">Garbanzo</name>
    <dbReference type="NCBI Taxonomy" id="3827"/>
    <lineage>
        <taxon>Eukaryota</taxon>
        <taxon>Viridiplantae</taxon>
        <taxon>Streptophyta</taxon>
        <taxon>Embryophyta</taxon>
        <taxon>Tracheophyta</taxon>
        <taxon>Spermatophyta</taxon>
        <taxon>Magnoliopsida</taxon>
        <taxon>eudicotyledons</taxon>
        <taxon>Gunneridae</taxon>
        <taxon>Pentapetalae</taxon>
        <taxon>rosids</taxon>
        <taxon>fabids</taxon>
        <taxon>Fabales</taxon>
        <taxon>Fabaceae</taxon>
        <taxon>Papilionoideae</taxon>
        <taxon>50 kb inversion clade</taxon>
        <taxon>NPAAA clade</taxon>
        <taxon>Hologalegina</taxon>
        <taxon>IRL clade</taxon>
        <taxon>Cicereae</taxon>
        <taxon>Cicer</taxon>
    </lineage>
</organism>
<dbReference type="InterPro" id="IPR034087">
    <property type="entry name" value="C/VIF1"/>
</dbReference>
<keyword evidence="6" id="KW-1185">Reference proteome</keyword>